<dbReference type="OrthoDB" id="1298661at2759"/>
<dbReference type="VEuPathDB" id="TriTrypDB:TRSC58_05122"/>
<comment type="catalytic activity">
    <reaction evidence="9">
        <text>N-terminal L-prolyl-L-prolyl-L-lysyl-[protein] + 2 S-adenosyl-L-methionine = N-terminal N,N-dimethyl-L-prolyl-L-prolyl-L-lysyl-[protein] + 2 S-adenosyl-L-homocysteine + 2 H(+)</text>
        <dbReference type="Rhea" id="RHEA:54736"/>
        <dbReference type="Rhea" id="RHEA-COMP:13787"/>
        <dbReference type="Rhea" id="RHEA-COMP:13974"/>
        <dbReference type="ChEBI" id="CHEBI:15378"/>
        <dbReference type="ChEBI" id="CHEBI:57856"/>
        <dbReference type="ChEBI" id="CHEBI:59789"/>
        <dbReference type="ChEBI" id="CHEBI:138059"/>
        <dbReference type="ChEBI" id="CHEBI:138318"/>
        <dbReference type="EC" id="2.1.1.244"/>
    </reaction>
</comment>
<evidence type="ECO:0000256" key="9">
    <source>
        <dbReference type="ARBA" id="ARBA00047885"/>
    </source>
</evidence>
<protein>
    <recommendedName>
        <fullName evidence="6">Alpha N-terminal protein methyltransferase 1</fullName>
        <ecNumber evidence="5">2.1.1.244</ecNumber>
    </recommendedName>
    <alternativeName>
        <fullName evidence="7">X-Pro-Lys N-terminal protein methyltransferase 1</fullName>
    </alternativeName>
</protein>
<gene>
    <name evidence="13" type="ORF">TRSC58_05122</name>
</gene>
<dbReference type="FunFam" id="3.40.50.150:FF:000245">
    <property type="entry name" value="Methyltransferase domain containing protein"/>
    <property type="match status" value="1"/>
</dbReference>
<evidence type="ECO:0000256" key="4">
    <source>
        <dbReference type="ARBA" id="ARBA00022691"/>
    </source>
</evidence>
<proteinExistence type="inferred from homology"/>
<accession>A0A061IYP0</accession>
<feature type="binding site" evidence="11">
    <location>
        <position position="100"/>
    </location>
    <ligand>
        <name>S-adenosyl-L-methionine</name>
        <dbReference type="ChEBI" id="CHEBI:59789"/>
    </ligand>
</feature>
<comment type="catalytic activity">
    <reaction evidence="10">
        <text>N-terminal L-alanyl-L-prolyl-L-lysyl-[protein] + 3 S-adenosyl-L-methionine = N-terminal N,N,N-trimethyl-L-alanyl-L-prolyl-L-lysyl-[protein] + 3 S-adenosyl-L-homocysteine + 3 H(+)</text>
        <dbReference type="Rhea" id="RHEA:54712"/>
        <dbReference type="Rhea" id="RHEA-COMP:13785"/>
        <dbReference type="Rhea" id="RHEA-COMP:13971"/>
        <dbReference type="ChEBI" id="CHEBI:15378"/>
        <dbReference type="ChEBI" id="CHEBI:57856"/>
        <dbReference type="ChEBI" id="CHEBI:59789"/>
        <dbReference type="ChEBI" id="CHEBI:138057"/>
        <dbReference type="ChEBI" id="CHEBI:138315"/>
        <dbReference type="EC" id="2.1.1.244"/>
    </reaction>
</comment>
<comment type="similarity">
    <text evidence="1">Belongs to the methyltransferase superfamily. NTM1 family.</text>
</comment>
<dbReference type="SUPFAM" id="SSF53335">
    <property type="entry name" value="S-adenosyl-L-methionine-dependent methyltransferases"/>
    <property type="match status" value="1"/>
</dbReference>
<evidence type="ECO:0000313" key="14">
    <source>
        <dbReference type="Proteomes" id="UP000031737"/>
    </source>
</evidence>
<evidence type="ECO:0000256" key="8">
    <source>
        <dbReference type="ARBA" id="ARBA00047306"/>
    </source>
</evidence>
<dbReference type="PIRSF" id="PIRSF016958">
    <property type="entry name" value="DUF858_MeTrfase_lik"/>
    <property type="match status" value="1"/>
</dbReference>
<dbReference type="CDD" id="cd02440">
    <property type="entry name" value="AdoMet_MTases"/>
    <property type="match status" value="1"/>
</dbReference>
<feature type="region of interest" description="Disordered" evidence="12">
    <location>
        <begin position="1"/>
        <end position="22"/>
    </location>
</feature>
<evidence type="ECO:0000256" key="12">
    <source>
        <dbReference type="SAM" id="MobiDB-lite"/>
    </source>
</evidence>
<evidence type="ECO:0000313" key="13">
    <source>
        <dbReference type="EMBL" id="ESL07195.1"/>
    </source>
</evidence>
<dbReference type="GO" id="GO:0071885">
    <property type="term" value="F:N-terminal protein N-methyltransferase activity"/>
    <property type="evidence" value="ECO:0007669"/>
    <property type="project" value="UniProtKB-EC"/>
</dbReference>
<comment type="caution">
    <text evidence="13">The sequence shown here is derived from an EMBL/GenBank/DDBJ whole genome shotgun (WGS) entry which is preliminary data.</text>
</comment>
<evidence type="ECO:0000256" key="5">
    <source>
        <dbReference type="ARBA" id="ARBA00039112"/>
    </source>
</evidence>
<feature type="binding site" evidence="11">
    <location>
        <position position="105"/>
    </location>
    <ligand>
        <name>S-adenosyl-L-methionine</name>
        <dbReference type="ChEBI" id="CHEBI:59789"/>
    </ligand>
</feature>
<evidence type="ECO:0000256" key="2">
    <source>
        <dbReference type="ARBA" id="ARBA00022603"/>
    </source>
</evidence>
<name>A0A061IYP0_TRYRA</name>
<sequence length="253" mass="28545">MPGVPKEVPKRTPQLIPGRDTDGRTYKCAEDMWARELHGDLYDSETGWYGKSLRYWSKVPATVSGVLGGMEHIHDVDLKESRAFITSLPDRGTAHALDCGAGIGRITKCLLCSLYTVTDVLEPVPNMLEKAKEELKGYPVGEFFLSSMETVQLNPNLYDLIVIQWTAIYLTDNDFVKFLAHCKTALTSKGYIFFKENCSSDEQFVVDKEDSSLTRSDAHYKRIFAAAGVKVVKEAIQNDWPEDLFKVKMYALR</sequence>
<evidence type="ECO:0000256" key="3">
    <source>
        <dbReference type="ARBA" id="ARBA00022679"/>
    </source>
</evidence>
<dbReference type="PANTHER" id="PTHR12753:SF0">
    <property type="entry name" value="ALPHA N-TERMINAL PROTEIN METHYLTRANSFERASE 1"/>
    <property type="match status" value="1"/>
</dbReference>
<dbReference type="Gene3D" id="3.40.50.150">
    <property type="entry name" value="Vaccinia Virus protein VP39"/>
    <property type="match status" value="1"/>
</dbReference>
<keyword evidence="3" id="KW-0808">Transferase</keyword>
<dbReference type="InterPro" id="IPR008576">
    <property type="entry name" value="MeTrfase_NTM1"/>
</dbReference>
<evidence type="ECO:0000256" key="6">
    <source>
        <dbReference type="ARBA" id="ARBA00039449"/>
    </source>
</evidence>
<keyword evidence="14" id="KW-1185">Reference proteome</keyword>
<dbReference type="EMBL" id="AUPL01005122">
    <property type="protein sequence ID" value="ESL07195.1"/>
    <property type="molecule type" value="Genomic_DNA"/>
</dbReference>
<dbReference type="GO" id="GO:0032259">
    <property type="term" value="P:methylation"/>
    <property type="evidence" value="ECO:0007669"/>
    <property type="project" value="UniProtKB-KW"/>
</dbReference>
<dbReference type="PANTHER" id="PTHR12753">
    <property type="entry name" value="AD-003 - RELATED"/>
    <property type="match status" value="1"/>
</dbReference>
<reference evidence="13 14" key="1">
    <citation type="submission" date="2013-07" db="EMBL/GenBank/DDBJ databases">
        <authorList>
            <person name="Stoco P.H."/>
            <person name="Wagner G."/>
            <person name="Gerber A."/>
            <person name="Zaha A."/>
            <person name="Thompson C."/>
            <person name="Bartholomeu D.C."/>
            <person name="Luckemeyer D.D."/>
            <person name="Bahia D."/>
            <person name="Loreto E."/>
            <person name="Prestes E.B."/>
            <person name="Lima F.M."/>
            <person name="Rodrigues-Luiz G."/>
            <person name="Vallejo G.A."/>
            <person name="Filho J.F."/>
            <person name="Monteiro K.M."/>
            <person name="Tyler K.M."/>
            <person name="de Almeida L.G."/>
            <person name="Ortiz M.F."/>
            <person name="Siervo M.A."/>
            <person name="de Moraes M.H."/>
            <person name="Cunha O.L."/>
            <person name="Mendonca-Neto R."/>
            <person name="Silva R."/>
            <person name="Teixeira S.M."/>
            <person name="Murta S.M."/>
            <person name="Sincero T.C."/>
            <person name="Mendes T.A."/>
            <person name="Urmenyi T.P."/>
            <person name="Silva V.G."/>
            <person name="da Rocha W.D."/>
            <person name="Andersson B."/>
            <person name="Romanha A.J."/>
            <person name="Steindel M."/>
            <person name="de Vasconcelos A.T."/>
            <person name="Grisard E.C."/>
        </authorList>
    </citation>
    <scope>NUCLEOTIDE SEQUENCE [LARGE SCALE GENOMIC DNA]</scope>
    <source>
        <strain evidence="13 14">SC58</strain>
    </source>
</reference>
<evidence type="ECO:0000256" key="10">
    <source>
        <dbReference type="ARBA" id="ARBA00048167"/>
    </source>
</evidence>
<keyword evidence="2" id="KW-0489">Methyltransferase</keyword>
<dbReference type="Proteomes" id="UP000031737">
    <property type="component" value="Unassembled WGS sequence"/>
</dbReference>
<evidence type="ECO:0000256" key="1">
    <source>
        <dbReference type="ARBA" id="ARBA00009059"/>
    </source>
</evidence>
<dbReference type="InterPro" id="IPR029063">
    <property type="entry name" value="SAM-dependent_MTases_sf"/>
</dbReference>
<dbReference type="EC" id="2.1.1.244" evidence="5"/>
<organism evidence="13 14">
    <name type="scientific">Trypanosoma rangeli SC58</name>
    <dbReference type="NCBI Taxonomy" id="429131"/>
    <lineage>
        <taxon>Eukaryota</taxon>
        <taxon>Discoba</taxon>
        <taxon>Euglenozoa</taxon>
        <taxon>Kinetoplastea</taxon>
        <taxon>Metakinetoplastina</taxon>
        <taxon>Trypanosomatida</taxon>
        <taxon>Trypanosomatidae</taxon>
        <taxon>Trypanosoma</taxon>
        <taxon>Herpetosoma</taxon>
    </lineage>
</organism>
<evidence type="ECO:0000256" key="11">
    <source>
        <dbReference type="PIRSR" id="PIRSR016958-1"/>
    </source>
</evidence>
<evidence type="ECO:0000256" key="7">
    <source>
        <dbReference type="ARBA" id="ARBA00043129"/>
    </source>
</evidence>
<comment type="catalytic activity">
    <reaction evidence="8">
        <text>N-terminal L-seryl-L-prolyl-L-lysyl-[protein] + 3 S-adenosyl-L-methionine = N-terminal N,N,N-trimethyl-L-seryl-L-prolyl-L-lysyl-[protein] + 3 S-adenosyl-L-homocysteine + 3 H(+)</text>
        <dbReference type="Rhea" id="RHEA:54724"/>
        <dbReference type="Rhea" id="RHEA-COMP:13789"/>
        <dbReference type="Rhea" id="RHEA-COMP:13973"/>
        <dbReference type="ChEBI" id="CHEBI:15378"/>
        <dbReference type="ChEBI" id="CHEBI:57856"/>
        <dbReference type="ChEBI" id="CHEBI:59789"/>
        <dbReference type="ChEBI" id="CHEBI:138061"/>
        <dbReference type="ChEBI" id="CHEBI:138317"/>
        <dbReference type="EC" id="2.1.1.244"/>
    </reaction>
</comment>
<feature type="binding site" evidence="11">
    <location>
        <position position="164"/>
    </location>
    <ligand>
        <name>S-adenosyl-L-methionine</name>
        <dbReference type="ChEBI" id="CHEBI:59789"/>
    </ligand>
</feature>
<dbReference type="AlphaFoldDB" id="A0A061IYP0"/>
<keyword evidence="4 11" id="KW-0949">S-adenosyl-L-methionine</keyword>
<dbReference type="Pfam" id="PF05891">
    <property type="entry name" value="Methyltransf_PK"/>
    <property type="match status" value="1"/>
</dbReference>
<dbReference type="GO" id="GO:0005737">
    <property type="term" value="C:cytoplasm"/>
    <property type="evidence" value="ECO:0007669"/>
    <property type="project" value="TreeGrafter"/>
</dbReference>